<evidence type="ECO:0000313" key="2">
    <source>
        <dbReference type="RefSeq" id="XP_018858869.1"/>
    </source>
</evidence>
<proteinExistence type="predicted"/>
<name>A0A2I4HRU1_JUGRE</name>
<keyword evidence="1" id="KW-1185">Reference proteome</keyword>
<dbReference type="PANTHER" id="PTHR33116">
    <property type="entry name" value="REVERSE TRANSCRIPTASE ZINC-BINDING DOMAIN-CONTAINING PROTEIN-RELATED-RELATED"/>
    <property type="match status" value="1"/>
</dbReference>
<dbReference type="AlphaFoldDB" id="A0A2I4HRU1"/>
<dbReference type="PANTHER" id="PTHR33116:SF86">
    <property type="entry name" value="REVERSE TRANSCRIPTASE DOMAIN-CONTAINING PROTEIN"/>
    <property type="match status" value="1"/>
</dbReference>
<dbReference type="Gramene" id="Jr_Scaffold_57_00010_p1">
    <property type="protein sequence ID" value="cds.Jr_Scaffold_57_00010_p1"/>
    <property type="gene ID" value="Jr_Scaffold_57_00010"/>
</dbReference>
<dbReference type="KEGG" id="jre:109020806"/>
<accession>A0A2I4HRU1</accession>
<evidence type="ECO:0000313" key="1">
    <source>
        <dbReference type="Proteomes" id="UP000235220"/>
    </source>
</evidence>
<organism evidence="1 2">
    <name type="scientific">Juglans regia</name>
    <name type="common">English walnut</name>
    <dbReference type="NCBI Taxonomy" id="51240"/>
    <lineage>
        <taxon>Eukaryota</taxon>
        <taxon>Viridiplantae</taxon>
        <taxon>Streptophyta</taxon>
        <taxon>Embryophyta</taxon>
        <taxon>Tracheophyta</taxon>
        <taxon>Spermatophyta</taxon>
        <taxon>Magnoliopsida</taxon>
        <taxon>eudicotyledons</taxon>
        <taxon>Gunneridae</taxon>
        <taxon>Pentapetalae</taxon>
        <taxon>rosids</taxon>
        <taxon>fabids</taxon>
        <taxon>Fagales</taxon>
        <taxon>Juglandaceae</taxon>
        <taxon>Juglans</taxon>
    </lineage>
</organism>
<dbReference type="OrthoDB" id="1000233at2759"/>
<sequence>MGRLLWLEDKRRIFVAGASAVCGSYERYLGLLALVGRSKYNSFRVLKDRVWQRISSWKSSFLSQAEKQVLIKAALQSIPTSTMSVFKLPVKLCKDMNGLFSKFWWRKQHMEGVSNGRNENFWDCKKEREAWDLGTWKALI</sequence>
<protein>
    <submittedName>
        <fullName evidence="2">Uncharacterized protein LOC109020806</fullName>
    </submittedName>
</protein>
<dbReference type="GeneID" id="109020806"/>
<dbReference type="Proteomes" id="UP000235220">
    <property type="component" value="Unplaced"/>
</dbReference>
<reference evidence="2" key="1">
    <citation type="submission" date="2025-08" db="UniProtKB">
        <authorList>
            <consortium name="RefSeq"/>
        </authorList>
    </citation>
    <scope>IDENTIFICATION</scope>
    <source>
        <tissue evidence="2">Leaves</tissue>
    </source>
</reference>
<gene>
    <name evidence="2" type="primary">LOC109020806</name>
</gene>
<dbReference type="RefSeq" id="XP_018858869.1">
    <property type="nucleotide sequence ID" value="XM_019003324.1"/>
</dbReference>